<name>A0A2K3QQD6_9HYPO</name>
<evidence type="ECO:0000256" key="1">
    <source>
        <dbReference type="SAM" id="MobiDB-lite"/>
    </source>
</evidence>
<proteinExistence type="predicted"/>
<dbReference type="EMBL" id="NRSZ01000065">
    <property type="protein sequence ID" value="PNY29729.1"/>
    <property type="molecule type" value="Genomic_DNA"/>
</dbReference>
<reference evidence="2 3" key="1">
    <citation type="submission" date="2017-08" db="EMBL/GenBank/DDBJ databases">
        <title>Harnessing the power of phylogenomics to disentangle the directionality and signatures of interkingdom host jumping in the parasitic fungal genus Tolypocladium.</title>
        <authorList>
            <person name="Quandt C.A."/>
            <person name="Patterson W."/>
            <person name="Spatafora J.W."/>
        </authorList>
    </citation>
    <scope>NUCLEOTIDE SEQUENCE [LARGE SCALE GENOMIC DNA]</scope>
    <source>
        <strain evidence="2 3">CBS 113982</strain>
    </source>
</reference>
<organism evidence="2 3">
    <name type="scientific">Tolypocladium capitatum</name>
    <dbReference type="NCBI Taxonomy" id="45235"/>
    <lineage>
        <taxon>Eukaryota</taxon>
        <taxon>Fungi</taxon>
        <taxon>Dikarya</taxon>
        <taxon>Ascomycota</taxon>
        <taxon>Pezizomycotina</taxon>
        <taxon>Sordariomycetes</taxon>
        <taxon>Hypocreomycetidae</taxon>
        <taxon>Hypocreales</taxon>
        <taxon>Ophiocordycipitaceae</taxon>
        <taxon>Tolypocladium</taxon>
    </lineage>
</organism>
<comment type="caution">
    <text evidence="2">The sequence shown here is derived from an EMBL/GenBank/DDBJ whole genome shotgun (WGS) entry which is preliminary data.</text>
</comment>
<accession>A0A2K3QQD6</accession>
<feature type="region of interest" description="Disordered" evidence="1">
    <location>
        <begin position="1"/>
        <end position="62"/>
    </location>
</feature>
<evidence type="ECO:0000313" key="3">
    <source>
        <dbReference type="Proteomes" id="UP000236621"/>
    </source>
</evidence>
<evidence type="ECO:0000313" key="2">
    <source>
        <dbReference type="EMBL" id="PNY29729.1"/>
    </source>
</evidence>
<protein>
    <submittedName>
        <fullName evidence="2">Uncharacterized protein</fullName>
    </submittedName>
</protein>
<dbReference type="Proteomes" id="UP000236621">
    <property type="component" value="Unassembled WGS sequence"/>
</dbReference>
<keyword evidence="3" id="KW-1185">Reference proteome</keyword>
<dbReference type="AlphaFoldDB" id="A0A2K3QQD6"/>
<sequence length="86" mass="8932">MACAGKMRPRPGISPTARSRCPATAPAWFAGRRSSGRRPSAMPVLPVARSASDAPCRVPMTPRSRSCTALGCSTTRTGTTAKTPST</sequence>
<gene>
    <name evidence="2" type="ORF">TCAP_00354</name>
</gene>